<dbReference type="Proteomes" id="UP001595660">
    <property type="component" value="Unassembled WGS sequence"/>
</dbReference>
<dbReference type="Gene3D" id="3.10.20.30">
    <property type="match status" value="1"/>
</dbReference>
<dbReference type="InterPro" id="IPR012675">
    <property type="entry name" value="Beta-grasp_dom_sf"/>
</dbReference>
<dbReference type="NCBIfam" id="NF041918">
    <property type="entry name" value="SAMP1"/>
    <property type="match status" value="1"/>
</dbReference>
<dbReference type="InterPro" id="IPR003749">
    <property type="entry name" value="ThiS/MoaD-like"/>
</dbReference>
<dbReference type="InterPro" id="IPR016155">
    <property type="entry name" value="Mopterin_synth/thiamin_S_b"/>
</dbReference>
<dbReference type="PANTHER" id="PTHR38031">
    <property type="entry name" value="SULFUR CARRIER PROTEIN SLR0821-RELATED"/>
    <property type="match status" value="1"/>
</dbReference>
<name>A0ABD5NDM3_9EURY</name>
<comment type="caution">
    <text evidence="1">The sequence shown here is derived from an EMBL/GenBank/DDBJ whole genome shotgun (WGS) entry which is preliminary data.</text>
</comment>
<dbReference type="Pfam" id="PF02597">
    <property type="entry name" value="ThiS"/>
    <property type="match status" value="1"/>
</dbReference>
<dbReference type="AlphaFoldDB" id="A0ABD5NDM3"/>
<accession>A0ABD5NDM3</accession>
<evidence type="ECO:0000313" key="2">
    <source>
        <dbReference type="Proteomes" id="UP001595660"/>
    </source>
</evidence>
<proteinExistence type="predicted"/>
<organism evidence="1 2">
    <name type="scientific">Halobacterium litoreum</name>
    <dbReference type="NCBI Taxonomy" id="2039234"/>
    <lineage>
        <taxon>Archaea</taxon>
        <taxon>Methanobacteriati</taxon>
        <taxon>Methanobacteriota</taxon>
        <taxon>Stenosarchaea group</taxon>
        <taxon>Halobacteria</taxon>
        <taxon>Halobacteriales</taxon>
        <taxon>Halobacteriaceae</taxon>
        <taxon>Halobacterium</taxon>
    </lineage>
</organism>
<dbReference type="RefSeq" id="WP_232572638.1">
    <property type="nucleotide sequence ID" value="NZ_CP089466.1"/>
</dbReference>
<dbReference type="NCBIfam" id="TIGR01687">
    <property type="entry name" value="moaD_arch"/>
    <property type="match status" value="1"/>
</dbReference>
<reference evidence="1 2" key="1">
    <citation type="journal article" date="2019" name="Int. J. Syst. Evol. Microbiol.">
        <title>The Global Catalogue of Microorganisms (GCM) 10K type strain sequencing project: providing services to taxonomists for standard genome sequencing and annotation.</title>
        <authorList>
            <consortium name="The Broad Institute Genomics Platform"/>
            <consortium name="The Broad Institute Genome Sequencing Center for Infectious Disease"/>
            <person name="Wu L."/>
            <person name="Ma J."/>
        </authorList>
    </citation>
    <scope>NUCLEOTIDE SEQUENCE [LARGE SCALE GENOMIC DNA]</scope>
    <source>
        <strain evidence="1 2">CGMCC 1.12562</strain>
    </source>
</reference>
<dbReference type="InterPro" id="IPR010038">
    <property type="entry name" value="MoaD_arc-typ"/>
</dbReference>
<dbReference type="PANTHER" id="PTHR38031:SF1">
    <property type="entry name" value="SULFUR CARRIER PROTEIN CYSO"/>
    <property type="match status" value="1"/>
</dbReference>
<dbReference type="InterPro" id="IPR052045">
    <property type="entry name" value="Sulfur_Carrier/Prot_Modifier"/>
</dbReference>
<dbReference type="CDD" id="cd17505">
    <property type="entry name" value="Ubl_SAMP1_like"/>
    <property type="match status" value="1"/>
</dbReference>
<dbReference type="EMBL" id="JBHRWN010000002">
    <property type="protein sequence ID" value="MFC3477311.1"/>
    <property type="molecule type" value="Genomic_DNA"/>
</dbReference>
<evidence type="ECO:0000313" key="1">
    <source>
        <dbReference type="EMBL" id="MFC3477311.1"/>
    </source>
</evidence>
<dbReference type="SUPFAM" id="SSF54285">
    <property type="entry name" value="MoaD/ThiS"/>
    <property type="match status" value="1"/>
</dbReference>
<dbReference type="GeneID" id="69116763"/>
<sequence length="92" mass="9663">MEWKLFADLAEVGGDKHVDVAVGADATVGDALDALLDARPALRDRVLTEDGDLRPHVNVLHNGENVRTEGDGLAQSVESGDELAMFPPVSGG</sequence>
<keyword evidence="2" id="KW-1185">Reference proteome</keyword>
<protein>
    <submittedName>
        <fullName evidence="1">Ubiquitin-like small modifier protein 1</fullName>
    </submittedName>
</protein>
<gene>
    <name evidence="1" type="ORF">ACFOKC_06190</name>
</gene>
<dbReference type="InterPro" id="IPR054834">
    <property type="entry name" value="SAMP1_3"/>
</dbReference>